<evidence type="ECO:0000313" key="2">
    <source>
        <dbReference type="EMBL" id="CDS00341.1"/>
    </source>
</evidence>
<evidence type="ECO:0000313" key="3">
    <source>
        <dbReference type="Proteomes" id="UP000242770"/>
    </source>
</evidence>
<protein>
    <submittedName>
        <fullName evidence="2">Uncharacterized protein</fullName>
    </submittedName>
</protein>
<keyword evidence="1" id="KW-0812">Transmembrane</keyword>
<organism evidence="2 3">
    <name type="scientific">Sporisorium scitamineum</name>
    <dbReference type="NCBI Taxonomy" id="49012"/>
    <lineage>
        <taxon>Eukaryota</taxon>
        <taxon>Fungi</taxon>
        <taxon>Dikarya</taxon>
        <taxon>Basidiomycota</taxon>
        <taxon>Ustilaginomycotina</taxon>
        <taxon>Ustilaginomycetes</taxon>
        <taxon>Ustilaginales</taxon>
        <taxon>Ustilaginaceae</taxon>
        <taxon>Sporisorium</taxon>
    </lineage>
</organism>
<keyword evidence="1" id="KW-1133">Transmembrane helix</keyword>
<keyword evidence="3" id="KW-1185">Reference proteome</keyword>
<gene>
    <name evidence="2" type="primary">SSCI41130.1</name>
</gene>
<evidence type="ECO:0000256" key="1">
    <source>
        <dbReference type="SAM" id="Phobius"/>
    </source>
</evidence>
<dbReference type="AlphaFoldDB" id="A0A0F7RU27"/>
<reference evidence="3" key="1">
    <citation type="submission" date="2014-06" db="EMBL/GenBank/DDBJ databases">
        <authorList>
            <person name="Berkman P.J."/>
        </authorList>
    </citation>
    <scope>NUCLEOTIDE SEQUENCE [LARGE SCALE GENOMIC DNA]</scope>
</reference>
<name>A0A0F7RU27_9BASI</name>
<keyword evidence="1" id="KW-0472">Membrane</keyword>
<dbReference type="Proteomes" id="UP000242770">
    <property type="component" value="Unassembled WGS sequence"/>
</dbReference>
<accession>A0A0F7RU27</accession>
<feature type="transmembrane region" description="Helical" evidence="1">
    <location>
        <begin position="55"/>
        <end position="77"/>
    </location>
</feature>
<proteinExistence type="predicted"/>
<feature type="non-terminal residue" evidence="2">
    <location>
        <position position="78"/>
    </location>
</feature>
<dbReference type="EMBL" id="CCFA01002443">
    <property type="protein sequence ID" value="CDS00341.1"/>
    <property type="molecule type" value="Genomic_DNA"/>
</dbReference>
<sequence>MSLFRTFGGVAMVLGPLLSIPLTRVHFDVGHDKSRPVHNAFVPLIGFFSAKDGRWKIPCLILGLMLVSAYLSANVLFL</sequence>